<evidence type="ECO:0000313" key="2">
    <source>
        <dbReference type="EMBL" id="MCD5313103.1"/>
    </source>
</evidence>
<dbReference type="InterPro" id="IPR004360">
    <property type="entry name" value="Glyas_Fos-R_dOase_dom"/>
</dbReference>
<evidence type="ECO:0000313" key="3">
    <source>
        <dbReference type="Proteomes" id="UP001138997"/>
    </source>
</evidence>
<dbReference type="InterPro" id="IPR037523">
    <property type="entry name" value="VOC_core"/>
</dbReference>
<comment type="caution">
    <text evidence="2">The sequence shown here is derived from an EMBL/GenBank/DDBJ whole genome shotgun (WGS) entry which is preliminary data.</text>
</comment>
<accession>A0A9X1NFB5</accession>
<reference evidence="2" key="1">
    <citation type="submission" date="2021-11" db="EMBL/GenBank/DDBJ databases">
        <title>Streptomyces corallinus and Kineosporia corallina sp. nov., two new coral-derived marine actinobacteria.</title>
        <authorList>
            <person name="Buangrab K."/>
            <person name="Sutthacheep M."/>
            <person name="Yeemin T."/>
            <person name="Harunari E."/>
            <person name="Igarashi Y."/>
            <person name="Sripreechasak P."/>
            <person name="Kanchanasin P."/>
            <person name="Tanasupawat S."/>
            <person name="Phongsopitanun W."/>
        </authorList>
    </citation>
    <scope>NUCLEOTIDE SEQUENCE</scope>
    <source>
        <strain evidence="2">JCM 31032</strain>
    </source>
</reference>
<dbReference type="PANTHER" id="PTHR33993">
    <property type="entry name" value="GLYOXALASE-RELATED"/>
    <property type="match status" value="1"/>
</dbReference>
<protein>
    <submittedName>
        <fullName evidence="2">VOC family protein</fullName>
    </submittedName>
</protein>
<name>A0A9X1NFB5_9ACTN</name>
<dbReference type="Gene3D" id="3.10.180.10">
    <property type="entry name" value="2,3-Dihydroxybiphenyl 1,2-Dioxygenase, domain 1"/>
    <property type="match status" value="1"/>
</dbReference>
<dbReference type="InterPro" id="IPR029068">
    <property type="entry name" value="Glyas_Bleomycin-R_OHBP_Dase"/>
</dbReference>
<keyword evidence="3" id="KW-1185">Reference proteome</keyword>
<organism evidence="2 3">
    <name type="scientific">Kineosporia babensis</name>
    <dbReference type="NCBI Taxonomy" id="499548"/>
    <lineage>
        <taxon>Bacteria</taxon>
        <taxon>Bacillati</taxon>
        <taxon>Actinomycetota</taxon>
        <taxon>Actinomycetes</taxon>
        <taxon>Kineosporiales</taxon>
        <taxon>Kineosporiaceae</taxon>
        <taxon>Kineosporia</taxon>
    </lineage>
</organism>
<dbReference type="SUPFAM" id="SSF54593">
    <property type="entry name" value="Glyoxalase/Bleomycin resistance protein/Dihydroxybiphenyl dioxygenase"/>
    <property type="match status" value="1"/>
</dbReference>
<dbReference type="PANTHER" id="PTHR33993:SF5">
    <property type="entry name" value="GLYOXALASE"/>
    <property type="match status" value="1"/>
</dbReference>
<dbReference type="InterPro" id="IPR052164">
    <property type="entry name" value="Anthracycline_SecMetBiosynth"/>
</dbReference>
<dbReference type="EMBL" id="JAJOMB010000010">
    <property type="protein sequence ID" value="MCD5313103.1"/>
    <property type="molecule type" value="Genomic_DNA"/>
</dbReference>
<dbReference type="AlphaFoldDB" id="A0A9X1NFB5"/>
<dbReference type="PROSITE" id="PS51819">
    <property type="entry name" value="VOC"/>
    <property type="match status" value="1"/>
</dbReference>
<feature type="domain" description="VOC" evidence="1">
    <location>
        <begin position="6"/>
        <end position="119"/>
    </location>
</feature>
<dbReference type="RefSeq" id="WP_231443978.1">
    <property type="nucleotide sequence ID" value="NZ_JAJOMB010000010.1"/>
</dbReference>
<gene>
    <name evidence="2" type="ORF">LR394_19535</name>
</gene>
<dbReference type="Pfam" id="PF00903">
    <property type="entry name" value="Glyoxalase"/>
    <property type="match status" value="1"/>
</dbReference>
<proteinExistence type="predicted"/>
<evidence type="ECO:0000259" key="1">
    <source>
        <dbReference type="PROSITE" id="PS51819"/>
    </source>
</evidence>
<dbReference type="Proteomes" id="UP001138997">
    <property type="component" value="Unassembled WGS sequence"/>
</dbReference>
<sequence length="124" mass="13992">MERVTGIGGVFFRSRDPEGLAAWYEDHLGVTPVPLTYAEEPWHSQSGPTVFAAFADETDHFGRPAQQWMVNFRVRDLDAMVRQLRGAGVLVEVDQEVYPNGRFARVYDPEGNPVELWEPCATLP</sequence>